<dbReference type="EMBL" id="BONX01000035">
    <property type="protein sequence ID" value="GIG98499.1"/>
    <property type="molecule type" value="Genomic_DNA"/>
</dbReference>
<gene>
    <name evidence="2" type="ORF">Pma05_50720</name>
</gene>
<evidence type="ECO:0000256" key="1">
    <source>
        <dbReference type="SAM" id="MobiDB-lite"/>
    </source>
</evidence>
<evidence type="ECO:0000313" key="3">
    <source>
        <dbReference type="Proteomes" id="UP000621500"/>
    </source>
</evidence>
<name>A0ABQ4EV10_9ACTN</name>
<sequence length="127" mass="14488">MTHGRRPHQRDWRRLWRYCRCGHRWVCPDSLKRVPLPFGPPLRPMTEAEYRAGMEAFSPKVTRSAPIGPPPANVRRSRQGRDGSDDPIWNSPSGRQQIGRAGALTPAQTYRGHYGERESAAERAGRM</sequence>
<evidence type="ECO:0000313" key="2">
    <source>
        <dbReference type="EMBL" id="GIG98499.1"/>
    </source>
</evidence>
<keyword evidence="3" id="KW-1185">Reference proteome</keyword>
<comment type="caution">
    <text evidence="2">The sequence shown here is derived from an EMBL/GenBank/DDBJ whole genome shotgun (WGS) entry which is preliminary data.</text>
</comment>
<dbReference type="Proteomes" id="UP000621500">
    <property type="component" value="Unassembled WGS sequence"/>
</dbReference>
<feature type="compositionally biased region" description="Basic and acidic residues" evidence="1">
    <location>
        <begin position="113"/>
        <end position="127"/>
    </location>
</feature>
<feature type="region of interest" description="Disordered" evidence="1">
    <location>
        <begin position="57"/>
        <end position="127"/>
    </location>
</feature>
<protein>
    <submittedName>
        <fullName evidence="2">Uncharacterized protein</fullName>
    </submittedName>
</protein>
<reference evidence="2 3" key="1">
    <citation type="submission" date="2021-01" db="EMBL/GenBank/DDBJ databases">
        <title>Whole genome shotgun sequence of Plantactinospora mayteni NBRC 109088.</title>
        <authorList>
            <person name="Komaki H."/>
            <person name="Tamura T."/>
        </authorList>
    </citation>
    <scope>NUCLEOTIDE SEQUENCE [LARGE SCALE GENOMIC DNA]</scope>
    <source>
        <strain evidence="2 3">NBRC 109088</strain>
    </source>
</reference>
<proteinExistence type="predicted"/>
<accession>A0ABQ4EV10</accession>
<organism evidence="2 3">
    <name type="scientific">Plantactinospora mayteni</name>
    <dbReference type="NCBI Taxonomy" id="566021"/>
    <lineage>
        <taxon>Bacteria</taxon>
        <taxon>Bacillati</taxon>
        <taxon>Actinomycetota</taxon>
        <taxon>Actinomycetes</taxon>
        <taxon>Micromonosporales</taxon>
        <taxon>Micromonosporaceae</taxon>
        <taxon>Plantactinospora</taxon>
    </lineage>
</organism>